<evidence type="ECO:0000313" key="2">
    <source>
        <dbReference type="EMBL" id="CAI8031409.1"/>
    </source>
</evidence>
<feature type="region of interest" description="Disordered" evidence="1">
    <location>
        <begin position="104"/>
        <end position="161"/>
    </location>
</feature>
<proteinExistence type="predicted"/>
<gene>
    <name evidence="2" type="ORF">GBAR_LOCUS17830</name>
</gene>
<sequence>MSLSNGPVEPTEVVEIKSQFELEFRRISVPRTEAERLTLDSFYRLVTDAHCLPRGAPVLISYQSSRDMRQTPLESAEELATALQIAAPLLRLYVSRLRGLEVEVSGSEEELGEDEDEKGRTKKGGEVGGGRGKGRSPGGTKGEREKSPTEGRHRERQQNGMSNLFQKAVNSILRPSLTQNQSLSNACIPPHSRIHEETYDNRTQPQCWEEGEGGDGGKEGALSYRTKENGVVNGLNKLSLSTEKIQQEFPFVIEIYGFSPSLSTQDLLQEFDHGRSEFCVKWVDDTHALGIFASEKQAWLSAGGVYRKIKTRMLRDGTEQSISTAENYASELRPPGGDGEGRPKTTAMVARRMVSSALGIRVPLSTQQKEKENRELEAARDEDIAEEESLTGDEWLVTVQVFTVLKPVADVGGGGDN</sequence>
<dbReference type="PANTHER" id="PTHR21678:SF0">
    <property type="entry name" value="C3H1-TYPE DOMAIN-CONTAINING PROTEIN"/>
    <property type="match status" value="1"/>
</dbReference>
<feature type="compositionally biased region" description="Gly residues" evidence="1">
    <location>
        <begin position="126"/>
        <end position="140"/>
    </location>
</feature>
<dbReference type="Gene3D" id="3.10.20.90">
    <property type="entry name" value="Phosphatidylinositol 3-kinase Catalytic Subunit, Chain A, domain 1"/>
    <property type="match status" value="1"/>
</dbReference>
<keyword evidence="3" id="KW-1185">Reference proteome</keyword>
<name>A0AA35SKS0_GEOBA</name>
<evidence type="ECO:0000313" key="3">
    <source>
        <dbReference type="Proteomes" id="UP001174909"/>
    </source>
</evidence>
<dbReference type="InterPro" id="IPR039884">
    <property type="entry name" value="R3HC1/R3HCL"/>
</dbReference>
<evidence type="ECO:0000256" key="1">
    <source>
        <dbReference type="SAM" id="MobiDB-lite"/>
    </source>
</evidence>
<dbReference type="Proteomes" id="UP001174909">
    <property type="component" value="Unassembled WGS sequence"/>
</dbReference>
<feature type="compositionally biased region" description="Basic and acidic residues" evidence="1">
    <location>
        <begin position="368"/>
        <end position="382"/>
    </location>
</feature>
<feature type="compositionally biased region" description="Basic and acidic residues" evidence="1">
    <location>
        <begin position="141"/>
        <end position="157"/>
    </location>
</feature>
<protein>
    <submittedName>
        <fullName evidence="2">Coiled-coil domain-containing protein R3HCC1L</fullName>
    </submittedName>
</protein>
<dbReference type="EMBL" id="CASHTH010002534">
    <property type="protein sequence ID" value="CAI8031409.1"/>
    <property type="molecule type" value="Genomic_DNA"/>
</dbReference>
<dbReference type="PANTHER" id="PTHR21678">
    <property type="entry name" value="GROWTH INHIBITION AND DIFFERENTIATION RELATED PROTEIN 88"/>
    <property type="match status" value="1"/>
</dbReference>
<dbReference type="SUPFAM" id="SSF54277">
    <property type="entry name" value="CAD &amp; PB1 domains"/>
    <property type="match status" value="1"/>
</dbReference>
<reference evidence="2" key="1">
    <citation type="submission" date="2023-03" db="EMBL/GenBank/DDBJ databases">
        <authorList>
            <person name="Steffen K."/>
            <person name="Cardenas P."/>
        </authorList>
    </citation>
    <scope>NUCLEOTIDE SEQUENCE</scope>
</reference>
<feature type="compositionally biased region" description="Acidic residues" evidence="1">
    <location>
        <begin position="106"/>
        <end position="116"/>
    </location>
</feature>
<organism evidence="2 3">
    <name type="scientific">Geodia barretti</name>
    <name type="common">Barrett's horny sponge</name>
    <dbReference type="NCBI Taxonomy" id="519541"/>
    <lineage>
        <taxon>Eukaryota</taxon>
        <taxon>Metazoa</taxon>
        <taxon>Porifera</taxon>
        <taxon>Demospongiae</taxon>
        <taxon>Heteroscleromorpha</taxon>
        <taxon>Tetractinellida</taxon>
        <taxon>Astrophorina</taxon>
        <taxon>Geodiidae</taxon>
        <taxon>Geodia</taxon>
    </lineage>
</organism>
<comment type="caution">
    <text evidence="2">The sequence shown here is derived from an EMBL/GenBank/DDBJ whole genome shotgun (WGS) entry which is preliminary data.</text>
</comment>
<dbReference type="AlphaFoldDB" id="A0AA35SKS0"/>
<feature type="region of interest" description="Disordered" evidence="1">
    <location>
        <begin position="363"/>
        <end position="387"/>
    </location>
</feature>
<accession>A0AA35SKS0</accession>